<dbReference type="PANTHER" id="PTHR46720">
    <property type="entry name" value="HYDROXYLASE, PUTATIVE (AFU_ORTHOLOGUE AFUA_3G01460)-RELATED"/>
    <property type="match status" value="1"/>
</dbReference>
<dbReference type="PRINTS" id="PR00420">
    <property type="entry name" value="RNGMNOXGNASE"/>
</dbReference>
<dbReference type="SUPFAM" id="SSF54373">
    <property type="entry name" value="FAD-linked reductases, C-terminal domain"/>
    <property type="match status" value="1"/>
</dbReference>
<dbReference type="InterPro" id="IPR036188">
    <property type="entry name" value="FAD/NAD-bd_sf"/>
</dbReference>
<keyword evidence="1" id="KW-0285">Flavoprotein</keyword>
<dbReference type="EMBL" id="LNZH02000216">
    <property type="protein sequence ID" value="OCB84043.1"/>
    <property type="molecule type" value="Genomic_DNA"/>
</dbReference>
<dbReference type="OrthoDB" id="9992197at2759"/>
<keyword evidence="3" id="KW-0560">Oxidoreductase</keyword>
<evidence type="ECO:0000256" key="3">
    <source>
        <dbReference type="ARBA" id="ARBA00023002"/>
    </source>
</evidence>
<dbReference type="GO" id="GO:0016491">
    <property type="term" value="F:oxidoreductase activity"/>
    <property type="evidence" value="ECO:0007669"/>
    <property type="project" value="UniProtKB-KW"/>
</dbReference>
<evidence type="ECO:0000259" key="4">
    <source>
        <dbReference type="Pfam" id="PF01494"/>
    </source>
</evidence>
<evidence type="ECO:0000256" key="2">
    <source>
        <dbReference type="ARBA" id="ARBA00022827"/>
    </source>
</evidence>
<dbReference type="SUPFAM" id="SSF51905">
    <property type="entry name" value="FAD/NAD(P)-binding domain"/>
    <property type="match status" value="1"/>
</dbReference>
<comment type="caution">
    <text evidence="5">The sequence shown here is derived from an EMBL/GenBank/DDBJ whole genome shotgun (WGS) entry which is preliminary data.</text>
</comment>
<dbReference type="Proteomes" id="UP000757232">
    <property type="component" value="Unassembled WGS sequence"/>
</dbReference>
<dbReference type="Gene3D" id="3.50.50.60">
    <property type="entry name" value="FAD/NAD(P)-binding domain"/>
    <property type="match status" value="1"/>
</dbReference>
<proteinExistence type="predicted"/>
<dbReference type="InterPro" id="IPR002938">
    <property type="entry name" value="FAD-bd"/>
</dbReference>
<dbReference type="PANTHER" id="PTHR46720:SF3">
    <property type="entry name" value="FAD-BINDING DOMAIN-CONTAINING PROTEIN-RELATED"/>
    <property type="match status" value="1"/>
</dbReference>
<keyword evidence="2" id="KW-0274">FAD</keyword>
<dbReference type="Pfam" id="PF01494">
    <property type="entry name" value="FAD_binding_3"/>
    <property type="match status" value="1"/>
</dbReference>
<protein>
    <submittedName>
        <fullName evidence="5">FAD/NAD-binding domain-containing protein</fullName>
    </submittedName>
</protein>
<dbReference type="GO" id="GO:0071949">
    <property type="term" value="F:FAD binding"/>
    <property type="evidence" value="ECO:0007669"/>
    <property type="project" value="InterPro"/>
</dbReference>
<reference evidence="5" key="1">
    <citation type="submission" date="2016-06" db="EMBL/GenBank/DDBJ databases">
        <title>Draft Genome sequence of the fungus Inonotus baumii.</title>
        <authorList>
            <person name="Zhu H."/>
            <person name="Lin W."/>
        </authorList>
    </citation>
    <scope>NUCLEOTIDE SEQUENCE</scope>
    <source>
        <strain evidence="5">821</strain>
    </source>
</reference>
<dbReference type="GO" id="GO:0044550">
    <property type="term" value="P:secondary metabolite biosynthetic process"/>
    <property type="evidence" value="ECO:0007669"/>
    <property type="project" value="TreeGrafter"/>
</dbReference>
<dbReference type="InterPro" id="IPR051104">
    <property type="entry name" value="FAD_monoxygenase"/>
</dbReference>
<dbReference type="CDD" id="cd24141">
    <property type="entry name" value="NDUFS5-like"/>
    <property type="match status" value="1"/>
</dbReference>
<keyword evidence="6" id="KW-1185">Reference proteome</keyword>
<dbReference type="AlphaFoldDB" id="A0A9Q5HQB5"/>
<accession>A0A9Q5HQB5</accession>
<evidence type="ECO:0000313" key="5">
    <source>
        <dbReference type="EMBL" id="OCB84043.1"/>
    </source>
</evidence>
<evidence type="ECO:0000256" key="1">
    <source>
        <dbReference type="ARBA" id="ARBA00022630"/>
    </source>
</evidence>
<evidence type="ECO:0000313" key="6">
    <source>
        <dbReference type="Proteomes" id="UP000757232"/>
    </source>
</evidence>
<name>A0A9Q5HQB5_SANBA</name>
<sequence length="631" mass="69779">MRRRESRPDIASPEVRPIPYNMPLRLIHDVSIGPSRCFAYWQEFTKCYSNTDNPQQCKLQAEDYLECLHHTKEIERAKTVKAHFIKKVEHEAKEGRKAGDILADDDAADDVLNSGPFIDHLVKLKLNGSRHSNTSLMGIDSALTVAGTVMSSKFNVAICGGGVAGLTTALAISHFSAGRRNVLVDLYEASPSFTEVGAGIGMYRRTWTIMKSLGLEEGLRKVARVPFSDDEMVPKFQARKSNQAEGITFHHPMIPFGAITFHRADFQQCLVNHLDTNLVRSHFSKRLIGYALPFDSEDQEASSRITLKFKDGSEAYCDVLIGADGIHSATRHAMLELVVQELEKKGSEADKILSQTLRSPGKLDPIWTGSIAYRALIPREHLEVLNPSHRAFSGMMNYTGHNKHLIVYPIMKGELVNVVAFVSHPEKEGAPYNDPWVISSEQADLLAAYKGWEAEVQQLIQCMDKPSRWAIHSLRELPICTHDCTAIIGDAAHAMTPHQGAGAGVAIEDAYILGALLTHPRTTLSTLPTALKVYETVCLRHANKVQQRSRLHGQLYEFAVPPFSSLAGRTILDNGEPQDDVMDLKAVGDAIMENKKWCWETDAADNLAEAISSFETEVVSGQGVASEVGYP</sequence>
<organism evidence="5 6">
    <name type="scientific">Sanghuangporus baumii</name>
    <name type="common">Phellinus baumii</name>
    <dbReference type="NCBI Taxonomy" id="108892"/>
    <lineage>
        <taxon>Eukaryota</taxon>
        <taxon>Fungi</taxon>
        <taxon>Dikarya</taxon>
        <taxon>Basidiomycota</taxon>
        <taxon>Agaricomycotina</taxon>
        <taxon>Agaricomycetes</taxon>
        <taxon>Hymenochaetales</taxon>
        <taxon>Hymenochaetaceae</taxon>
        <taxon>Sanghuangporus</taxon>
    </lineage>
</organism>
<feature type="domain" description="FAD-binding" evidence="4">
    <location>
        <begin position="154"/>
        <end position="549"/>
    </location>
</feature>
<gene>
    <name evidence="5" type="ORF">A7U60_g8714</name>
</gene>